<evidence type="ECO:0000313" key="2">
    <source>
        <dbReference type="EMBL" id="SDG85249.1"/>
    </source>
</evidence>
<keyword evidence="3" id="KW-1185">Reference proteome</keyword>
<keyword evidence="1" id="KW-0472">Membrane</keyword>
<keyword evidence="1" id="KW-0812">Transmembrane</keyword>
<evidence type="ECO:0000256" key="1">
    <source>
        <dbReference type="SAM" id="Phobius"/>
    </source>
</evidence>
<reference evidence="2 3" key="1">
    <citation type="submission" date="2016-10" db="EMBL/GenBank/DDBJ databases">
        <authorList>
            <person name="de Groot N.N."/>
        </authorList>
    </citation>
    <scope>NUCLEOTIDE SEQUENCE [LARGE SCALE GENOMIC DNA]</scope>
    <source>
        <strain evidence="2 3">CGMCC 1.10267</strain>
    </source>
</reference>
<dbReference type="EMBL" id="FNCS01000010">
    <property type="protein sequence ID" value="SDG85249.1"/>
    <property type="molecule type" value="Genomic_DNA"/>
</dbReference>
<dbReference type="SUPFAM" id="SSF103473">
    <property type="entry name" value="MFS general substrate transporter"/>
    <property type="match status" value="1"/>
</dbReference>
<sequence>ALSAVNLSFFVGAAVIQAVSAPVNASFGLAGVFVFLGVLSILGGLCLWFLREFGAKNIR</sequence>
<evidence type="ECO:0000313" key="3">
    <source>
        <dbReference type="Proteomes" id="UP000199495"/>
    </source>
</evidence>
<organism evidence="2 3">
    <name type="scientific">Pelagibacterium luteolum</name>
    <dbReference type="NCBI Taxonomy" id="440168"/>
    <lineage>
        <taxon>Bacteria</taxon>
        <taxon>Pseudomonadati</taxon>
        <taxon>Pseudomonadota</taxon>
        <taxon>Alphaproteobacteria</taxon>
        <taxon>Hyphomicrobiales</taxon>
        <taxon>Devosiaceae</taxon>
        <taxon>Pelagibacterium</taxon>
    </lineage>
</organism>
<protein>
    <submittedName>
        <fullName evidence="2">Uncharacterized protein</fullName>
    </submittedName>
</protein>
<name>A0A1G7XLY1_9HYPH</name>
<dbReference type="AlphaFoldDB" id="A0A1G7XLY1"/>
<feature type="non-terminal residue" evidence="2">
    <location>
        <position position="1"/>
    </location>
</feature>
<keyword evidence="1" id="KW-1133">Transmembrane helix</keyword>
<dbReference type="InterPro" id="IPR036259">
    <property type="entry name" value="MFS_trans_sf"/>
</dbReference>
<feature type="transmembrane region" description="Helical" evidence="1">
    <location>
        <begin position="28"/>
        <end position="50"/>
    </location>
</feature>
<gene>
    <name evidence="2" type="ORF">SAMN04487974_1101</name>
</gene>
<proteinExistence type="predicted"/>
<accession>A0A1G7XLY1</accession>
<dbReference type="Proteomes" id="UP000199495">
    <property type="component" value="Unassembled WGS sequence"/>
</dbReference>